<dbReference type="EMBL" id="CP012159">
    <property type="protein sequence ID" value="AKT39741.1"/>
    <property type="molecule type" value="Genomic_DNA"/>
</dbReference>
<feature type="transmembrane region" description="Helical" evidence="1">
    <location>
        <begin position="91"/>
        <end position="110"/>
    </location>
</feature>
<dbReference type="Proteomes" id="UP000067626">
    <property type="component" value="Chromosome"/>
</dbReference>
<organism evidence="2 3">
    <name type="scientific">Chondromyces crocatus</name>
    <dbReference type="NCBI Taxonomy" id="52"/>
    <lineage>
        <taxon>Bacteria</taxon>
        <taxon>Pseudomonadati</taxon>
        <taxon>Myxococcota</taxon>
        <taxon>Polyangia</taxon>
        <taxon>Polyangiales</taxon>
        <taxon>Polyangiaceae</taxon>
        <taxon>Chondromyces</taxon>
    </lineage>
</organism>
<keyword evidence="1" id="KW-0472">Membrane</keyword>
<reference evidence="2 3" key="1">
    <citation type="submission" date="2015-07" db="EMBL/GenBank/DDBJ databases">
        <title>Genome analysis of myxobacterium Chondromyces crocatus Cm c5 reveals a high potential for natural compound synthesis and the genetic basis for the loss of fruiting body formation.</title>
        <authorList>
            <person name="Zaburannyi N."/>
            <person name="Bunk B."/>
            <person name="Maier J."/>
            <person name="Overmann J."/>
            <person name="Mueller R."/>
        </authorList>
    </citation>
    <scope>NUCLEOTIDE SEQUENCE [LARGE SCALE GENOMIC DNA]</scope>
    <source>
        <strain evidence="2 3">Cm c5</strain>
    </source>
</reference>
<accession>A0A0K1EFU4</accession>
<gene>
    <name evidence="2" type="ORF">CMC5_038900</name>
</gene>
<sequence>MSSDDVHSSPPRARHPGVCRRPGVVAVYFAYRTLAAWILAGPLALLVGGLLGHFPGNDAALFEPGALVLSEVARLSTIAVAPLSFQLGTGAVLAAALGLLPLAVLIVALAHEGALHATFLAARVGRALGPLVLLWGIASVTQLVVAGFLLVAGGKLLVPLGLTEQAAGIAHAVLLGLALLVAAFIGAIHDLGRVVLLLDTSSLLDAIERSFRLLRAAPLTIVQPWLSRVGAGAVLLGLSFWLVPYLGLATPMSIGVSFVIHHGVLLVTVLLRASWLAAAIPRISPPDFRGTPENAFSPVDPP</sequence>
<keyword evidence="1" id="KW-1133">Transmembrane helix</keyword>
<feature type="transmembrane region" description="Helical" evidence="1">
    <location>
        <begin position="166"/>
        <end position="188"/>
    </location>
</feature>
<feature type="transmembrane region" description="Helical" evidence="1">
    <location>
        <begin position="131"/>
        <end position="154"/>
    </location>
</feature>
<protein>
    <submittedName>
        <fullName evidence="2">Uncharacterized protein</fullName>
    </submittedName>
</protein>
<dbReference type="AlphaFoldDB" id="A0A0K1EFU4"/>
<dbReference type="KEGG" id="ccro:CMC5_038900"/>
<feature type="transmembrane region" description="Helical" evidence="1">
    <location>
        <begin position="258"/>
        <end position="280"/>
    </location>
</feature>
<evidence type="ECO:0000256" key="1">
    <source>
        <dbReference type="SAM" id="Phobius"/>
    </source>
</evidence>
<feature type="transmembrane region" description="Helical" evidence="1">
    <location>
        <begin position="34"/>
        <end position="54"/>
    </location>
</feature>
<evidence type="ECO:0000313" key="3">
    <source>
        <dbReference type="Proteomes" id="UP000067626"/>
    </source>
</evidence>
<dbReference type="STRING" id="52.CMC5_038900"/>
<keyword evidence="1" id="KW-0812">Transmembrane</keyword>
<keyword evidence="3" id="KW-1185">Reference proteome</keyword>
<evidence type="ECO:0000313" key="2">
    <source>
        <dbReference type="EMBL" id="AKT39741.1"/>
    </source>
</evidence>
<dbReference type="RefSeq" id="WP_050431781.1">
    <property type="nucleotide sequence ID" value="NZ_CP012159.1"/>
</dbReference>
<proteinExistence type="predicted"/>
<name>A0A0K1EFU4_CHOCO</name>
<feature type="transmembrane region" description="Helical" evidence="1">
    <location>
        <begin position="225"/>
        <end position="246"/>
    </location>
</feature>